<dbReference type="InterPro" id="IPR008758">
    <property type="entry name" value="Peptidase_S28"/>
</dbReference>
<reference evidence="7" key="1">
    <citation type="submission" date="2020-05" db="UniProtKB">
        <authorList>
            <consortium name="EnsemblMetazoa"/>
        </authorList>
    </citation>
    <scope>IDENTIFICATION</scope>
    <source>
        <strain evidence="7">USDA</strain>
    </source>
</reference>
<organism evidence="7 8">
    <name type="scientific">Stomoxys calcitrans</name>
    <name type="common">Stable fly</name>
    <name type="synonym">Conops calcitrans</name>
    <dbReference type="NCBI Taxonomy" id="35570"/>
    <lineage>
        <taxon>Eukaryota</taxon>
        <taxon>Metazoa</taxon>
        <taxon>Ecdysozoa</taxon>
        <taxon>Arthropoda</taxon>
        <taxon>Hexapoda</taxon>
        <taxon>Insecta</taxon>
        <taxon>Pterygota</taxon>
        <taxon>Neoptera</taxon>
        <taxon>Endopterygota</taxon>
        <taxon>Diptera</taxon>
        <taxon>Brachycera</taxon>
        <taxon>Muscomorpha</taxon>
        <taxon>Muscoidea</taxon>
        <taxon>Muscidae</taxon>
        <taxon>Stomoxys</taxon>
    </lineage>
</organism>
<name>A0A1I8PPK7_STOCA</name>
<evidence type="ECO:0000313" key="7">
    <source>
        <dbReference type="EnsemblMetazoa" id="SCAU009946-PA"/>
    </source>
</evidence>
<evidence type="ECO:0000256" key="2">
    <source>
        <dbReference type="ARBA" id="ARBA00022670"/>
    </source>
</evidence>
<feature type="chain" id="PRO_5009326999" description="Serine protease K12H4.7" evidence="6">
    <location>
        <begin position="19"/>
        <end position="476"/>
    </location>
</feature>
<proteinExistence type="inferred from homology"/>
<dbReference type="VEuPathDB" id="VectorBase:SCAU009946"/>
<dbReference type="PANTHER" id="PTHR11010">
    <property type="entry name" value="PROTEASE S28 PRO-X CARBOXYPEPTIDASE-RELATED"/>
    <property type="match status" value="1"/>
</dbReference>
<dbReference type="GO" id="GO:0006508">
    <property type="term" value="P:proteolysis"/>
    <property type="evidence" value="ECO:0007669"/>
    <property type="project" value="UniProtKB-KW"/>
</dbReference>
<dbReference type="GO" id="GO:0008239">
    <property type="term" value="F:dipeptidyl-peptidase activity"/>
    <property type="evidence" value="ECO:0007669"/>
    <property type="project" value="TreeGrafter"/>
</dbReference>
<keyword evidence="8" id="KW-1185">Reference proteome</keyword>
<keyword evidence="2" id="KW-0645">Protease</keyword>
<sequence>MNLIEILSIGLELLVVFATTATTGNIFSRTFQELHEDPGPQASARAWVQTKWIDQKLDHFNESELRTWQMRYLANDEFYEKGGPMFIYVGGEWTISPGAISRGHHYDMAKEHQGYLFYTEHRYYGQSKPVKDLSPDNMQYLHVRQALADLAHFIRVMKVTIPGMENSKVILTGGSYSATMVTWFKKLYPELATGCWASSAPLLAKRDFLEYKEVTGDSIRLLGGDSCYDRIQKAILELEAMISNNRSPSKMKCLLKICDNFNESNEMDVWTLFSQISDIFAGVVQNHSNNTIQKACSKIMEGEDDVGGLLNFLAPYFKGNKNCTEFSYDEMVKAYNYTSFDKGMYRQWFYQTCNEYGWYQSSGSKNQPFGSKFPAKLYTQLCYDEFGEKFTEEFIENQIKGTNQFFGALEPKVENVYMTHGQLDPWRAMGVQEEDKATIIPLVAHCRDFGSINDKDTPELRASKEKLAELVREWLK</sequence>
<dbReference type="OrthoDB" id="1735038at2759"/>
<protein>
    <recommendedName>
        <fullName evidence="9">Serine protease K12H4.7</fullName>
    </recommendedName>
</protein>
<comment type="similarity">
    <text evidence="1">Belongs to the peptidase S28 family.</text>
</comment>
<dbReference type="InterPro" id="IPR042269">
    <property type="entry name" value="Ser_carbopepase_S28_SKS"/>
</dbReference>
<keyword evidence="4" id="KW-0378">Hydrolase</keyword>
<evidence type="ECO:0000256" key="5">
    <source>
        <dbReference type="ARBA" id="ARBA00023180"/>
    </source>
</evidence>
<feature type="signal peptide" evidence="6">
    <location>
        <begin position="1"/>
        <end position="18"/>
    </location>
</feature>
<accession>A0A1I8PPK7</accession>
<dbReference type="SUPFAM" id="SSF53474">
    <property type="entry name" value="alpha/beta-Hydrolases"/>
    <property type="match status" value="1"/>
</dbReference>
<dbReference type="PANTHER" id="PTHR11010:SF5">
    <property type="entry name" value="RE36938P-RELATED"/>
    <property type="match status" value="1"/>
</dbReference>
<evidence type="ECO:0000256" key="4">
    <source>
        <dbReference type="ARBA" id="ARBA00022801"/>
    </source>
</evidence>
<evidence type="ECO:0000313" key="8">
    <source>
        <dbReference type="Proteomes" id="UP000095300"/>
    </source>
</evidence>
<dbReference type="GO" id="GO:0070008">
    <property type="term" value="F:serine-type exopeptidase activity"/>
    <property type="evidence" value="ECO:0007669"/>
    <property type="project" value="InterPro"/>
</dbReference>
<evidence type="ECO:0000256" key="3">
    <source>
        <dbReference type="ARBA" id="ARBA00022729"/>
    </source>
</evidence>
<dbReference type="InterPro" id="IPR029058">
    <property type="entry name" value="AB_hydrolase_fold"/>
</dbReference>
<dbReference type="Gene3D" id="3.40.50.1820">
    <property type="entry name" value="alpha/beta hydrolase"/>
    <property type="match status" value="1"/>
</dbReference>
<evidence type="ECO:0000256" key="1">
    <source>
        <dbReference type="ARBA" id="ARBA00011079"/>
    </source>
</evidence>
<keyword evidence="3 6" id="KW-0732">Signal</keyword>
<dbReference type="AlphaFoldDB" id="A0A1I8PPK7"/>
<dbReference type="Proteomes" id="UP000095300">
    <property type="component" value="Unassembled WGS sequence"/>
</dbReference>
<dbReference type="Gene3D" id="1.20.120.980">
    <property type="entry name" value="Serine carboxypeptidase S28, SKS domain"/>
    <property type="match status" value="1"/>
</dbReference>
<dbReference type="EnsemblMetazoa" id="SCAU009946-RA">
    <property type="protein sequence ID" value="SCAU009946-PA"/>
    <property type="gene ID" value="SCAU009946"/>
</dbReference>
<keyword evidence="5" id="KW-0325">Glycoprotein</keyword>
<evidence type="ECO:0008006" key="9">
    <source>
        <dbReference type="Google" id="ProtNLM"/>
    </source>
</evidence>
<dbReference type="KEGG" id="scac:106085467"/>
<evidence type="ECO:0000256" key="6">
    <source>
        <dbReference type="SAM" id="SignalP"/>
    </source>
</evidence>
<gene>
    <name evidence="7" type="primary">106085467</name>
</gene>
<dbReference type="Pfam" id="PF05577">
    <property type="entry name" value="Peptidase_S28"/>
    <property type="match status" value="1"/>
</dbReference>